<keyword evidence="5" id="KW-1185">Reference proteome</keyword>
<dbReference type="EMBL" id="CP032157">
    <property type="protein sequence ID" value="AXY75795.1"/>
    <property type="molecule type" value="Genomic_DNA"/>
</dbReference>
<comment type="cofactor">
    <cofactor evidence="1">
        <name>Mg(2+)</name>
        <dbReference type="ChEBI" id="CHEBI:18420"/>
    </cofactor>
</comment>
<evidence type="ECO:0000313" key="4">
    <source>
        <dbReference type="EMBL" id="AXY75795.1"/>
    </source>
</evidence>
<dbReference type="OrthoDB" id="9810449at2"/>
<feature type="domain" description="Nudix hydrolase" evidence="3">
    <location>
        <begin position="6"/>
        <end position="141"/>
    </location>
</feature>
<accession>A0A3B7MVV8</accession>
<keyword evidence="2" id="KW-0378">Hydrolase</keyword>
<evidence type="ECO:0000259" key="3">
    <source>
        <dbReference type="PROSITE" id="PS51462"/>
    </source>
</evidence>
<evidence type="ECO:0000256" key="1">
    <source>
        <dbReference type="ARBA" id="ARBA00001946"/>
    </source>
</evidence>
<dbReference type="PANTHER" id="PTHR43046">
    <property type="entry name" value="GDP-MANNOSE MANNOSYL HYDROLASE"/>
    <property type="match status" value="1"/>
</dbReference>
<protein>
    <submittedName>
        <fullName evidence="4">NUDIX domain-containing protein</fullName>
    </submittedName>
</protein>
<name>A0A3B7MVV8_9BACT</name>
<dbReference type="PROSITE" id="PS51462">
    <property type="entry name" value="NUDIX"/>
    <property type="match status" value="1"/>
</dbReference>
<dbReference type="SUPFAM" id="SSF55811">
    <property type="entry name" value="Nudix"/>
    <property type="match status" value="1"/>
</dbReference>
<dbReference type="KEGG" id="pseg:D3H65_18195"/>
<proteinExistence type="predicted"/>
<sequence>MQPRKEILPAVAAIIFNNKGEVLLQRRRDVGTWGVISGHVEFGESVTEAILREVQEETDTTASIKRLIGIYSSPLSQTYQYTGRTVQYVTSYFEVDLLADIPPHFSNEETAELRYFPTDAIPAELALVNPYWLQDAMNTQAGPFMR</sequence>
<dbReference type="InterPro" id="IPR000086">
    <property type="entry name" value="NUDIX_hydrolase_dom"/>
</dbReference>
<dbReference type="Gene3D" id="3.90.79.10">
    <property type="entry name" value="Nucleoside Triphosphate Pyrophosphohydrolase"/>
    <property type="match status" value="1"/>
</dbReference>
<dbReference type="PANTHER" id="PTHR43046:SF2">
    <property type="entry name" value="8-OXO-DGTP DIPHOSPHATASE-RELATED"/>
    <property type="match status" value="1"/>
</dbReference>
<dbReference type="PROSITE" id="PS00893">
    <property type="entry name" value="NUDIX_BOX"/>
    <property type="match status" value="1"/>
</dbReference>
<dbReference type="InterPro" id="IPR020084">
    <property type="entry name" value="NUDIX_hydrolase_CS"/>
</dbReference>
<organism evidence="4 5">
    <name type="scientific">Paraflavitalea soli</name>
    <dbReference type="NCBI Taxonomy" id="2315862"/>
    <lineage>
        <taxon>Bacteria</taxon>
        <taxon>Pseudomonadati</taxon>
        <taxon>Bacteroidota</taxon>
        <taxon>Chitinophagia</taxon>
        <taxon>Chitinophagales</taxon>
        <taxon>Chitinophagaceae</taxon>
        <taxon>Paraflavitalea</taxon>
    </lineage>
</organism>
<dbReference type="AlphaFoldDB" id="A0A3B7MVV8"/>
<reference evidence="4 5" key="1">
    <citation type="submission" date="2018-09" db="EMBL/GenBank/DDBJ databases">
        <title>Genome sequencing of strain 6GH32-13.</title>
        <authorList>
            <person name="Weon H.-Y."/>
            <person name="Heo J."/>
            <person name="Kwon S.-W."/>
        </authorList>
    </citation>
    <scope>NUCLEOTIDE SEQUENCE [LARGE SCALE GENOMIC DNA]</scope>
    <source>
        <strain evidence="4 5">5GH32-13</strain>
    </source>
</reference>
<dbReference type="Proteomes" id="UP000263900">
    <property type="component" value="Chromosome"/>
</dbReference>
<dbReference type="Pfam" id="PF00293">
    <property type="entry name" value="NUDIX"/>
    <property type="match status" value="1"/>
</dbReference>
<dbReference type="InterPro" id="IPR015797">
    <property type="entry name" value="NUDIX_hydrolase-like_dom_sf"/>
</dbReference>
<evidence type="ECO:0000313" key="5">
    <source>
        <dbReference type="Proteomes" id="UP000263900"/>
    </source>
</evidence>
<dbReference type="RefSeq" id="WP_119051676.1">
    <property type="nucleotide sequence ID" value="NZ_CP032157.1"/>
</dbReference>
<gene>
    <name evidence="4" type="ORF">D3H65_18195</name>
</gene>
<evidence type="ECO:0000256" key="2">
    <source>
        <dbReference type="ARBA" id="ARBA00022801"/>
    </source>
</evidence>
<dbReference type="GO" id="GO:0016787">
    <property type="term" value="F:hydrolase activity"/>
    <property type="evidence" value="ECO:0007669"/>
    <property type="project" value="UniProtKB-KW"/>
</dbReference>